<feature type="non-terminal residue" evidence="2">
    <location>
        <position position="124"/>
    </location>
</feature>
<name>A0A6N2ACX6_SOLCI</name>
<proteinExistence type="predicted"/>
<dbReference type="AlphaFoldDB" id="A0A6N2ACX6"/>
<dbReference type="InterPro" id="IPR026960">
    <property type="entry name" value="RVT-Znf"/>
</dbReference>
<evidence type="ECO:0000259" key="1">
    <source>
        <dbReference type="Pfam" id="PF13966"/>
    </source>
</evidence>
<accession>A0A6N2ACX6</accession>
<comment type="caution">
    <text evidence="2">The sequence shown here is derived from an EMBL/GenBank/DDBJ whole genome shotgun (WGS) entry which is preliminary data.</text>
</comment>
<sequence>MGLINMAIWNRAAIAKLCWDLAKKEDKLWIKWIHAYYLTDQNEWQKRDQASWMIRRIMNAKLIVDQCQPRQGKGMIKHIYDYLRGEKIKPEWRCLLFKNPARPKACFTLWILMNRKLATVDTLT</sequence>
<feature type="domain" description="Reverse transcriptase zinc-binding" evidence="1">
    <location>
        <begin position="76"/>
        <end position="123"/>
    </location>
</feature>
<protein>
    <recommendedName>
        <fullName evidence="1">Reverse transcriptase zinc-binding domain-containing protein</fullName>
    </recommendedName>
</protein>
<reference evidence="2" key="1">
    <citation type="submission" date="2019-05" db="EMBL/GenBank/DDBJ databases">
        <title>The de novo reference genome and transcriptome assemblies of the wild tomato species Solanum chilense.</title>
        <authorList>
            <person name="Stam R."/>
            <person name="Nosenko T."/>
            <person name="Hoerger A.C."/>
            <person name="Stephan W."/>
            <person name="Seidel M.A."/>
            <person name="Kuhn J.M.M."/>
            <person name="Haberer G."/>
            <person name="Tellier A."/>
        </authorList>
    </citation>
    <scope>NUCLEOTIDE SEQUENCE</scope>
    <source>
        <tissue evidence="2">Mature leaves</tissue>
    </source>
</reference>
<dbReference type="EMBL" id="RXGB01079681">
    <property type="protein sequence ID" value="TMW80097.1"/>
    <property type="molecule type" value="Genomic_DNA"/>
</dbReference>
<evidence type="ECO:0000313" key="2">
    <source>
        <dbReference type="EMBL" id="TMW80097.1"/>
    </source>
</evidence>
<gene>
    <name evidence="2" type="ORF">EJD97_023956</name>
</gene>
<organism evidence="2">
    <name type="scientific">Solanum chilense</name>
    <name type="common">Tomato</name>
    <name type="synonym">Lycopersicon chilense</name>
    <dbReference type="NCBI Taxonomy" id="4083"/>
    <lineage>
        <taxon>Eukaryota</taxon>
        <taxon>Viridiplantae</taxon>
        <taxon>Streptophyta</taxon>
        <taxon>Embryophyta</taxon>
        <taxon>Tracheophyta</taxon>
        <taxon>Spermatophyta</taxon>
        <taxon>Magnoliopsida</taxon>
        <taxon>eudicotyledons</taxon>
        <taxon>Gunneridae</taxon>
        <taxon>Pentapetalae</taxon>
        <taxon>asterids</taxon>
        <taxon>lamiids</taxon>
        <taxon>Solanales</taxon>
        <taxon>Solanaceae</taxon>
        <taxon>Solanoideae</taxon>
        <taxon>Solaneae</taxon>
        <taxon>Solanum</taxon>
        <taxon>Solanum subgen. Lycopersicon</taxon>
    </lineage>
</organism>
<dbReference type="Pfam" id="PF13966">
    <property type="entry name" value="zf-RVT"/>
    <property type="match status" value="1"/>
</dbReference>